<reference evidence="1 3" key="1">
    <citation type="submission" date="2020-02" db="EMBL/GenBank/DDBJ databases">
        <authorList>
            <person name="Ferguson B K."/>
        </authorList>
    </citation>
    <scope>NUCLEOTIDE SEQUENCE [LARGE SCALE GENOMIC DNA]</scope>
</reference>
<dbReference type="Proteomes" id="UP000479000">
    <property type="component" value="Unassembled WGS sequence"/>
</dbReference>
<dbReference type="EMBL" id="CADCXU010009195">
    <property type="protein sequence ID" value="CAB0000150.1"/>
    <property type="molecule type" value="Genomic_DNA"/>
</dbReference>
<organism evidence="1 3">
    <name type="scientific">Nesidiocoris tenuis</name>
    <dbReference type="NCBI Taxonomy" id="355587"/>
    <lineage>
        <taxon>Eukaryota</taxon>
        <taxon>Metazoa</taxon>
        <taxon>Ecdysozoa</taxon>
        <taxon>Arthropoda</taxon>
        <taxon>Hexapoda</taxon>
        <taxon>Insecta</taxon>
        <taxon>Pterygota</taxon>
        <taxon>Neoptera</taxon>
        <taxon>Paraneoptera</taxon>
        <taxon>Hemiptera</taxon>
        <taxon>Heteroptera</taxon>
        <taxon>Panheteroptera</taxon>
        <taxon>Cimicomorpha</taxon>
        <taxon>Miridae</taxon>
        <taxon>Dicyphina</taxon>
        <taxon>Nesidiocoris</taxon>
    </lineage>
</organism>
<evidence type="ECO:0000313" key="2">
    <source>
        <dbReference type="EMBL" id="CAB0001379.1"/>
    </source>
</evidence>
<protein>
    <submittedName>
        <fullName evidence="1">Uncharacterized protein</fullName>
    </submittedName>
</protein>
<gene>
    <name evidence="1" type="ORF">NTEN_LOCUS6256</name>
    <name evidence="2" type="ORF">NTEN_LOCUS7166</name>
</gene>
<keyword evidence="3" id="KW-1185">Reference proteome</keyword>
<dbReference type="EMBL" id="CADCXU010010547">
    <property type="protein sequence ID" value="CAB0001379.1"/>
    <property type="molecule type" value="Genomic_DNA"/>
</dbReference>
<proteinExistence type="predicted"/>
<evidence type="ECO:0000313" key="1">
    <source>
        <dbReference type="EMBL" id="CAB0000150.1"/>
    </source>
</evidence>
<evidence type="ECO:0000313" key="3">
    <source>
        <dbReference type="Proteomes" id="UP000479000"/>
    </source>
</evidence>
<feature type="non-terminal residue" evidence="1">
    <location>
        <position position="61"/>
    </location>
</feature>
<accession>A0A6H5GE85</accession>
<dbReference type="AlphaFoldDB" id="A0A6H5GE85"/>
<sequence>MDVNSLLGNEYGVVAVPFLVYEAPSAVIAGPASQDEAQWLPDNNSVLLTFSTINSLPLEKN</sequence>
<name>A0A6H5GE85_9HEMI</name>